<dbReference type="Proteomes" id="UP001550044">
    <property type="component" value="Unassembled WGS sequence"/>
</dbReference>
<dbReference type="SUPFAM" id="SSF53335">
    <property type="entry name" value="S-adenosyl-L-methionine-dependent methyltransferases"/>
    <property type="match status" value="1"/>
</dbReference>
<dbReference type="CDD" id="cd02440">
    <property type="entry name" value="AdoMet_MTases"/>
    <property type="match status" value="1"/>
</dbReference>
<dbReference type="Pfam" id="PF08241">
    <property type="entry name" value="Methyltransf_11"/>
    <property type="match status" value="1"/>
</dbReference>
<sequence length="263" mass="28918">MPGTSEEEERARFEALVAEAAAVSVDGWDFSWLDGRATEQRPSWGYARAMADRLGRAQAALDIQTGGGEVLASAPKLPPVTVATESWPPNIARATALLHPRGAVVVADADEPPLPFGDAAFDLVVSRHPVTTWWAEIARVLKPGGTYFSQQVGPASVFELVEYFLGPRPPEDRGARDPQRARADAEAAGLEVVDLRPETLRTEFFDIGAVVYFLRKVIWMVPGFTVERYRPQLAALHHLIETEGPFVAHTTRFLIEARKPQQP</sequence>
<keyword evidence="2" id="KW-0489">Methyltransferase</keyword>
<dbReference type="Gene3D" id="3.40.50.150">
    <property type="entry name" value="Vaccinia Virus protein VP39"/>
    <property type="match status" value="1"/>
</dbReference>
<organism evidence="2 3">
    <name type="scientific">Streptomyces sp. 900116325</name>
    <dbReference type="NCBI Taxonomy" id="3154295"/>
    <lineage>
        <taxon>Bacteria</taxon>
        <taxon>Bacillati</taxon>
        <taxon>Actinomycetota</taxon>
        <taxon>Actinomycetes</taxon>
        <taxon>Kitasatosporales</taxon>
        <taxon>Streptomycetaceae</taxon>
        <taxon>Streptomyces</taxon>
    </lineage>
</organism>
<gene>
    <name evidence="2" type="ORF">ABZV61_01390</name>
</gene>
<comment type="caution">
    <text evidence="2">The sequence shown here is derived from an EMBL/GenBank/DDBJ whole genome shotgun (WGS) entry which is preliminary data.</text>
</comment>
<dbReference type="GO" id="GO:0008168">
    <property type="term" value="F:methyltransferase activity"/>
    <property type="evidence" value="ECO:0007669"/>
    <property type="project" value="UniProtKB-KW"/>
</dbReference>
<feature type="domain" description="Methyltransferase type 11" evidence="1">
    <location>
        <begin position="61"/>
        <end position="148"/>
    </location>
</feature>
<dbReference type="InterPro" id="IPR052939">
    <property type="entry name" value="23S_rRNA_MeTrnsfrase_RlmA"/>
</dbReference>
<reference evidence="2 3" key="1">
    <citation type="submission" date="2024-06" db="EMBL/GenBank/DDBJ databases">
        <title>The Natural Products Discovery Center: Release of the First 8490 Sequenced Strains for Exploring Actinobacteria Biosynthetic Diversity.</title>
        <authorList>
            <person name="Kalkreuter E."/>
            <person name="Kautsar S.A."/>
            <person name="Yang D."/>
            <person name="Bader C.D."/>
            <person name="Teijaro C.N."/>
            <person name="Fluegel L."/>
            <person name="Davis C.M."/>
            <person name="Simpson J.R."/>
            <person name="Lauterbach L."/>
            <person name="Steele A.D."/>
            <person name="Gui C."/>
            <person name="Meng S."/>
            <person name="Li G."/>
            <person name="Viehrig K."/>
            <person name="Ye F."/>
            <person name="Su P."/>
            <person name="Kiefer A.F."/>
            <person name="Nichols A."/>
            <person name="Cepeda A.J."/>
            <person name="Yan W."/>
            <person name="Fan B."/>
            <person name="Jiang Y."/>
            <person name="Adhikari A."/>
            <person name="Zheng C.-J."/>
            <person name="Schuster L."/>
            <person name="Cowan T.M."/>
            <person name="Smanski M.J."/>
            <person name="Chevrette M.G."/>
            <person name="De Carvalho L.P.S."/>
            <person name="Shen B."/>
        </authorList>
    </citation>
    <scope>NUCLEOTIDE SEQUENCE [LARGE SCALE GENOMIC DNA]</scope>
    <source>
        <strain evidence="2 3">NPDC005137</strain>
    </source>
</reference>
<protein>
    <submittedName>
        <fullName evidence="2">Class I SAM-dependent methyltransferase</fullName>
        <ecNumber evidence="2">2.1.1.-</ecNumber>
    </submittedName>
</protein>
<evidence type="ECO:0000313" key="2">
    <source>
        <dbReference type="EMBL" id="MET8431452.1"/>
    </source>
</evidence>
<keyword evidence="2" id="KW-0808">Transferase</keyword>
<dbReference type="RefSeq" id="WP_356500857.1">
    <property type="nucleotide sequence ID" value="NZ_JBEXEF010000184.1"/>
</dbReference>
<accession>A0ABV2U0T3</accession>
<dbReference type="GO" id="GO:0032259">
    <property type="term" value="P:methylation"/>
    <property type="evidence" value="ECO:0007669"/>
    <property type="project" value="UniProtKB-KW"/>
</dbReference>
<dbReference type="EC" id="2.1.1.-" evidence="2"/>
<dbReference type="PANTHER" id="PTHR43460">
    <property type="entry name" value="METHYLTRANSFERASE"/>
    <property type="match status" value="1"/>
</dbReference>
<keyword evidence="3" id="KW-1185">Reference proteome</keyword>
<dbReference type="PANTHER" id="PTHR43460:SF1">
    <property type="entry name" value="METHYLTRANSFERASE TYPE 11 DOMAIN-CONTAINING PROTEIN"/>
    <property type="match status" value="1"/>
</dbReference>
<dbReference type="EMBL" id="JBEXIP010000001">
    <property type="protein sequence ID" value="MET8431452.1"/>
    <property type="molecule type" value="Genomic_DNA"/>
</dbReference>
<evidence type="ECO:0000259" key="1">
    <source>
        <dbReference type="Pfam" id="PF08241"/>
    </source>
</evidence>
<proteinExistence type="predicted"/>
<dbReference type="InterPro" id="IPR029063">
    <property type="entry name" value="SAM-dependent_MTases_sf"/>
</dbReference>
<dbReference type="InterPro" id="IPR013216">
    <property type="entry name" value="Methyltransf_11"/>
</dbReference>
<evidence type="ECO:0000313" key="3">
    <source>
        <dbReference type="Proteomes" id="UP001550044"/>
    </source>
</evidence>
<name>A0ABV2U0T3_9ACTN</name>